<organism evidence="2 3">
    <name type="scientific">Stieleria magnilauensis</name>
    <dbReference type="NCBI Taxonomy" id="2527963"/>
    <lineage>
        <taxon>Bacteria</taxon>
        <taxon>Pseudomonadati</taxon>
        <taxon>Planctomycetota</taxon>
        <taxon>Planctomycetia</taxon>
        <taxon>Pirellulales</taxon>
        <taxon>Pirellulaceae</taxon>
        <taxon>Stieleria</taxon>
    </lineage>
</organism>
<dbReference type="EMBL" id="CP036432">
    <property type="protein sequence ID" value="QDV85712.1"/>
    <property type="molecule type" value="Genomic_DNA"/>
</dbReference>
<name>A0ABX5XVW3_9BACT</name>
<feature type="compositionally biased region" description="Low complexity" evidence="1">
    <location>
        <begin position="91"/>
        <end position="107"/>
    </location>
</feature>
<proteinExistence type="predicted"/>
<protein>
    <submittedName>
        <fullName evidence="2">Uncharacterized protein</fullName>
    </submittedName>
</protein>
<feature type="region of interest" description="Disordered" evidence="1">
    <location>
        <begin position="43"/>
        <end position="215"/>
    </location>
</feature>
<evidence type="ECO:0000313" key="3">
    <source>
        <dbReference type="Proteomes" id="UP000318081"/>
    </source>
</evidence>
<keyword evidence="3" id="KW-1185">Reference proteome</keyword>
<feature type="compositionally biased region" description="Basic and acidic residues" evidence="1">
    <location>
        <begin position="179"/>
        <end position="190"/>
    </location>
</feature>
<evidence type="ECO:0000313" key="2">
    <source>
        <dbReference type="EMBL" id="QDV85712.1"/>
    </source>
</evidence>
<dbReference type="RefSeq" id="WP_145215797.1">
    <property type="nucleotide sequence ID" value="NZ_CP036432.1"/>
</dbReference>
<feature type="compositionally biased region" description="Basic and acidic residues" evidence="1">
    <location>
        <begin position="56"/>
        <end position="73"/>
    </location>
</feature>
<gene>
    <name evidence="2" type="ORF">TBK1r_47280</name>
</gene>
<accession>A0ABX5XVW3</accession>
<evidence type="ECO:0000256" key="1">
    <source>
        <dbReference type="SAM" id="MobiDB-lite"/>
    </source>
</evidence>
<reference evidence="2 3" key="1">
    <citation type="submission" date="2019-02" db="EMBL/GenBank/DDBJ databases">
        <title>Deep-cultivation of Planctomycetes and their phenomic and genomic characterization uncovers novel biology.</title>
        <authorList>
            <person name="Wiegand S."/>
            <person name="Jogler M."/>
            <person name="Boedeker C."/>
            <person name="Pinto D."/>
            <person name="Vollmers J."/>
            <person name="Rivas-Marin E."/>
            <person name="Kohn T."/>
            <person name="Peeters S.H."/>
            <person name="Heuer A."/>
            <person name="Rast P."/>
            <person name="Oberbeckmann S."/>
            <person name="Bunk B."/>
            <person name="Jeske O."/>
            <person name="Meyerdierks A."/>
            <person name="Storesund J.E."/>
            <person name="Kallscheuer N."/>
            <person name="Luecker S."/>
            <person name="Lage O.M."/>
            <person name="Pohl T."/>
            <person name="Merkel B.J."/>
            <person name="Hornburger P."/>
            <person name="Mueller R.-W."/>
            <person name="Bruemmer F."/>
            <person name="Labrenz M."/>
            <person name="Spormann A.M."/>
            <person name="Op den Camp H."/>
            <person name="Overmann J."/>
            <person name="Amann R."/>
            <person name="Jetten M.S.M."/>
            <person name="Mascher T."/>
            <person name="Medema M.H."/>
            <person name="Devos D.P."/>
            <person name="Kaster A.-K."/>
            <person name="Ovreas L."/>
            <person name="Rohde M."/>
            <person name="Galperin M.Y."/>
            <person name="Jogler C."/>
        </authorList>
    </citation>
    <scope>NUCLEOTIDE SEQUENCE [LARGE SCALE GENOMIC DNA]</scope>
    <source>
        <strain evidence="2 3">TBK1r</strain>
    </source>
</reference>
<feature type="compositionally biased region" description="Low complexity" evidence="1">
    <location>
        <begin position="126"/>
        <end position="142"/>
    </location>
</feature>
<sequence length="364" mass="38566">MKLMTRNGIRRIAFERLERRDLLTADAFADIEFDFDSEVHESSVDGYVALNEDGDREYRDDDRADHDHSSGDHETDDDDFDDDHNPVVSFSPLVQPQTTTVQPTTSLNPADSFFDNGFDRGNETTSAEGESASPDSEDSASSTEQNLAPTVLDEGEDTAGNGNAPIPADAAATVVADKPPADSRDSHDQAVPDANSDPGDPGDSESTSGDHESQAFPEVNELGAATESSPSKSVESIDPIAASVQNAVADESQVAETTPKGFATDLVARVFRGGSLAMASLPTDFEAIDRVMNQLLDEIVADGGGDGVEVFKANLATVAMSATIGVIAVELVRRRGKLMRRDGADDDALVWMFPEISGLPGAGS</sequence>
<dbReference type="Proteomes" id="UP000318081">
    <property type="component" value="Chromosome"/>
</dbReference>